<dbReference type="InterPro" id="IPR000612">
    <property type="entry name" value="PMP3"/>
</dbReference>
<evidence type="ECO:0000256" key="1">
    <source>
        <dbReference type="ARBA" id="ARBA00004370"/>
    </source>
</evidence>
<evidence type="ECO:0000256" key="5">
    <source>
        <dbReference type="ARBA" id="ARBA00023136"/>
    </source>
</evidence>
<evidence type="ECO:0000313" key="7">
    <source>
        <dbReference type="EMBL" id="PJG58413.1"/>
    </source>
</evidence>
<feature type="transmembrane region" description="Helical" evidence="6">
    <location>
        <begin position="37"/>
        <end position="60"/>
    </location>
</feature>
<dbReference type="Proteomes" id="UP000235861">
    <property type="component" value="Unassembled WGS sequence"/>
</dbReference>
<dbReference type="EMBL" id="PGGC01000111">
    <property type="protein sequence ID" value="PJG58413.1"/>
    <property type="molecule type" value="Genomic_DNA"/>
</dbReference>
<comment type="subcellular location">
    <subcellularLocation>
        <location evidence="1">Membrane</location>
    </subcellularLocation>
</comment>
<evidence type="ECO:0000256" key="2">
    <source>
        <dbReference type="ARBA" id="ARBA00009530"/>
    </source>
</evidence>
<keyword evidence="5 6" id="KW-0472">Membrane</keyword>
<dbReference type="PANTHER" id="PTHR21659">
    <property type="entry name" value="HYDROPHOBIC PROTEIN RCI2 LOW TEMPERATURE AND SALT RESPONSIVE PROTEIN LTI6 -RELATED"/>
    <property type="match status" value="1"/>
</dbReference>
<organism evidence="7 8">
    <name type="scientific">Aeromonas cavernicola</name>
    <dbReference type="NCBI Taxonomy" id="1006623"/>
    <lineage>
        <taxon>Bacteria</taxon>
        <taxon>Pseudomonadati</taxon>
        <taxon>Pseudomonadota</taxon>
        <taxon>Gammaproteobacteria</taxon>
        <taxon>Aeromonadales</taxon>
        <taxon>Aeromonadaceae</taxon>
        <taxon>Aeromonas</taxon>
    </lineage>
</organism>
<comment type="similarity">
    <text evidence="2">Belongs to the UPF0057 (PMP3) family.</text>
</comment>
<evidence type="ECO:0000256" key="6">
    <source>
        <dbReference type="SAM" id="Phobius"/>
    </source>
</evidence>
<name>A0A2H9U315_9GAMM</name>
<keyword evidence="4 6" id="KW-1133">Transmembrane helix</keyword>
<comment type="caution">
    <text evidence="7">The sequence shown here is derived from an EMBL/GenBank/DDBJ whole genome shotgun (WGS) entry which is preliminary data.</text>
</comment>
<dbReference type="OrthoDB" id="9810121at2"/>
<gene>
    <name evidence="7" type="ORF">CUC53_12715</name>
</gene>
<dbReference type="AlphaFoldDB" id="A0A2H9U315"/>
<dbReference type="PANTHER" id="PTHR21659:SF42">
    <property type="entry name" value="UPF0057 MEMBRANE PROTEIN ZK632.10-RELATED"/>
    <property type="match status" value="1"/>
</dbReference>
<dbReference type="Pfam" id="PF01679">
    <property type="entry name" value="Pmp3"/>
    <property type="match status" value="1"/>
</dbReference>
<keyword evidence="8" id="KW-1185">Reference proteome</keyword>
<accession>A0A2H9U315</accession>
<proteinExistence type="inferred from homology"/>
<evidence type="ECO:0000256" key="3">
    <source>
        <dbReference type="ARBA" id="ARBA00022692"/>
    </source>
</evidence>
<keyword evidence="3 6" id="KW-0812">Transmembrane</keyword>
<sequence>MTSLTRKSEMNNLLKILLAIFLPPVCAFIQVGFSLHFLINIVLTLLGGLPGMVHALWLVVNDRHR</sequence>
<dbReference type="GO" id="GO:0016020">
    <property type="term" value="C:membrane"/>
    <property type="evidence" value="ECO:0007669"/>
    <property type="project" value="UniProtKB-SubCell"/>
</dbReference>
<reference evidence="7 8" key="1">
    <citation type="submission" date="2017-11" db="EMBL/GenBank/DDBJ databases">
        <title>Draft genome sequence of environmental isolate Aeromonas cavernicola sp. nov. MDC 2508.</title>
        <authorList>
            <person name="Colston S.M."/>
            <person name="Navarro A."/>
            <person name="Martinez-Murcia A.J."/>
            <person name="Graf J."/>
        </authorList>
    </citation>
    <scope>NUCLEOTIDE SEQUENCE [LARGE SCALE GENOMIC DNA]</scope>
    <source>
        <strain evidence="7 8">MDC 2508</strain>
    </source>
</reference>
<evidence type="ECO:0000313" key="8">
    <source>
        <dbReference type="Proteomes" id="UP000235861"/>
    </source>
</evidence>
<evidence type="ECO:0000256" key="4">
    <source>
        <dbReference type="ARBA" id="ARBA00022989"/>
    </source>
</evidence>
<protein>
    <submittedName>
        <fullName evidence="7">YqaE/Pmp3 family membrane protein</fullName>
    </submittedName>
</protein>